<dbReference type="OrthoDB" id="6864970at2"/>
<name>A0A328U4A9_9BACL</name>
<feature type="transmembrane region" description="Helical" evidence="1">
    <location>
        <begin position="91"/>
        <end position="112"/>
    </location>
</feature>
<keyword evidence="3" id="KW-1185">Reference proteome</keyword>
<proteinExistence type="predicted"/>
<keyword evidence="1" id="KW-0812">Transmembrane</keyword>
<dbReference type="Proteomes" id="UP000249260">
    <property type="component" value="Unassembled WGS sequence"/>
</dbReference>
<feature type="transmembrane region" description="Helical" evidence="1">
    <location>
        <begin position="27"/>
        <end position="45"/>
    </location>
</feature>
<accession>A0A328U4A9</accession>
<sequence length="278" mass="30707">MKSDLKVSLNGGIHPLPNSPHWNSFKVAVHLVIAIALAFLGAWFLPKGYNLSAVIVMELYMIAVIGKGKLDHPLGILINERNLMSLSRLQMTLWTVLFTSAYFTLLIENISLHPGEQLQLQFDSTVLALMGISSVSAILSPMIQGTKKNREIDANLKAQLIQGAANCYNKSTEEIESSMQGTLYANPSYKDARFSDIFEGEEMQNHAYIDVAKVQMFLFTMMAFLVYGATIFSLVITRDPGTITSFPELPEEFIGLIGISNGGYLTSKIINFTKSTPT</sequence>
<evidence type="ECO:0000313" key="2">
    <source>
        <dbReference type="EMBL" id="RAP77677.1"/>
    </source>
</evidence>
<dbReference type="EMBL" id="QLUW01000001">
    <property type="protein sequence ID" value="RAP77677.1"/>
    <property type="molecule type" value="Genomic_DNA"/>
</dbReference>
<dbReference type="RefSeq" id="WP_112880800.1">
    <property type="nucleotide sequence ID" value="NZ_QLUW01000001.1"/>
</dbReference>
<comment type="caution">
    <text evidence="2">The sequence shown here is derived from an EMBL/GenBank/DDBJ whole genome shotgun (WGS) entry which is preliminary data.</text>
</comment>
<reference evidence="2 3" key="1">
    <citation type="submission" date="2018-06" db="EMBL/GenBank/DDBJ databases">
        <title>Paenibacillus montanisoli sp. nov., isolated from mountain area soil.</title>
        <authorList>
            <person name="Wu M."/>
        </authorList>
    </citation>
    <scope>NUCLEOTIDE SEQUENCE [LARGE SCALE GENOMIC DNA]</scope>
    <source>
        <strain evidence="2 3">RA17</strain>
    </source>
</reference>
<feature type="transmembrane region" description="Helical" evidence="1">
    <location>
        <begin position="51"/>
        <end position="70"/>
    </location>
</feature>
<feature type="transmembrane region" description="Helical" evidence="1">
    <location>
        <begin position="216"/>
        <end position="236"/>
    </location>
</feature>
<dbReference type="AlphaFoldDB" id="A0A328U4A9"/>
<evidence type="ECO:0000256" key="1">
    <source>
        <dbReference type="SAM" id="Phobius"/>
    </source>
</evidence>
<feature type="transmembrane region" description="Helical" evidence="1">
    <location>
        <begin position="124"/>
        <end position="143"/>
    </location>
</feature>
<keyword evidence="1" id="KW-0472">Membrane</keyword>
<evidence type="ECO:0000313" key="3">
    <source>
        <dbReference type="Proteomes" id="UP000249260"/>
    </source>
</evidence>
<keyword evidence="1" id="KW-1133">Transmembrane helix</keyword>
<gene>
    <name evidence="2" type="ORF">DL346_04190</name>
</gene>
<protein>
    <submittedName>
        <fullName evidence="2">Uncharacterized protein</fullName>
    </submittedName>
</protein>
<organism evidence="2 3">
    <name type="scientific">Paenibacillus montanisoli</name>
    <dbReference type="NCBI Taxonomy" id="2081970"/>
    <lineage>
        <taxon>Bacteria</taxon>
        <taxon>Bacillati</taxon>
        <taxon>Bacillota</taxon>
        <taxon>Bacilli</taxon>
        <taxon>Bacillales</taxon>
        <taxon>Paenibacillaceae</taxon>
        <taxon>Paenibacillus</taxon>
    </lineage>
</organism>